<evidence type="ECO:0000313" key="9">
    <source>
        <dbReference type="Proteomes" id="UP001519331"/>
    </source>
</evidence>
<evidence type="ECO:0000256" key="2">
    <source>
        <dbReference type="ARBA" id="ARBA00022603"/>
    </source>
</evidence>
<feature type="domain" description="DUF7059" evidence="7">
    <location>
        <begin position="100"/>
        <end position="148"/>
    </location>
</feature>
<evidence type="ECO:0000256" key="4">
    <source>
        <dbReference type="ARBA" id="ARBA00022691"/>
    </source>
</evidence>
<dbReference type="GO" id="GO:0008168">
    <property type="term" value="F:methyltransferase activity"/>
    <property type="evidence" value="ECO:0007669"/>
    <property type="project" value="UniProtKB-KW"/>
</dbReference>
<feature type="domain" description="Methyltransferase small" evidence="6">
    <location>
        <begin position="202"/>
        <end position="307"/>
    </location>
</feature>
<keyword evidence="9" id="KW-1185">Reference proteome</keyword>
<keyword evidence="3" id="KW-0808">Transferase</keyword>
<comment type="similarity">
    <text evidence="1">Belongs to the eukaryotic/archaeal PrmC-related family.</text>
</comment>
<organism evidence="8 9">
    <name type="scientific">Nesterenkonia lacusekhoensis</name>
    <dbReference type="NCBI Taxonomy" id="150832"/>
    <lineage>
        <taxon>Bacteria</taxon>
        <taxon>Bacillati</taxon>
        <taxon>Actinomycetota</taxon>
        <taxon>Actinomycetes</taxon>
        <taxon>Micrococcales</taxon>
        <taxon>Micrococcaceae</taxon>
        <taxon>Nesterenkonia</taxon>
    </lineage>
</organism>
<dbReference type="InterPro" id="IPR029063">
    <property type="entry name" value="SAM-dependent_MTases_sf"/>
</dbReference>
<protein>
    <submittedName>
        <fullName evidence="8">Methylase of polypeptide subunit release factors</fullName>
    </submittedName>
</protein>
<evidence type="ECO:0000259" key="6">
    <source>
        <dbReference type="Pfam" id="PF05175"/>
    </source>
</evidence>
<evidence type="ECO:0000313" key="8">
    <source>
        <dbReference type="EMBL" id="MBP2319521.1"/>
    </source>
</evidence>
<dbReference type="RefSeq" id="WP_210051035.1">
    <property type="nucleotide sequence ID" value="NZ_JAGINX010000001.1"/>
</dbReference>
<feature type="region of interest" description="Disordered" evidence="5">
    <location>
        <begin position="437"/>
        <end position="465"/>
    </location>
</feature>
<dbReference type="CDD" id="cd02440">
    <property type="entry name" value="AdoMet_MTases"/>
    <property type="match status" value="1"/>
</dbReference>
<dbReference type="Pfam" id="PF23186">
    <property type="entry name" value="DUF7059"/>
    <property type="match status" value="1"/>
</dbReference>
<reference evidence="8 9" key="1">
    <citation type="submission" date="2021-03" db="EMBL/GenBank/DDBJ databases">
        <title>Sequencing the genomes of 1000 actinobacteria strains.</title>
        <authorList>
            <person name="Klenk H.-P."/>
        </authorList>
    </citation>
    <scope>NUCLEOTIDE SEQUENCE [LARGE SCALE GENOMIC DNA]</scope>
    <source>
        <strain evidence="8 9">DSM 12544</strain>
    </source>
</reference>
<gene>
    <name evidence="8" type="ORF">JOF45_002540</name>
</gene>
<feature type="region of interest" description="Disordered" evidence="5">
    <location>
        <begin position="69"/>
        <end position="93"/>
    </location>
</feature>
<dbReference type="Gene3D" id="3.40.50.150">
    <property type="entry name" value="Vaccinia Virus protein VP39"/>
    <property type="match status" value="1"/>
</dbReference>
<evidence type="ECO:0000256" key="3">
    <source>
        <dbReference type="ARBA" id="ARBA00022679"/>
    </source>
</evidence>
<sequence length="593" mass="64078">MTTTPTPPAPASAETELIALLREDLVTARFTNEEVARLLGPDAVAALDREQIVPGQLRILELFAQAAGAQRPRPGDQAGERPSAGSAPLSPRAGRAITAQATAEHIDPCAVLTGLWLLAVDVTAEQLDAALPQVRTEGLERLNLVCSETAAEGTFIRPQVDLRPYEAEQQEGTAHLWVTSDLSAHQMDGPLPADHVLGVGQASLTLASITHRPSVRNALDVGTGCGIQLFHLLDHAEHVVGTDLSERALEFTRFNLLLNAEPLGLDPEDLGSRVELLHGSLLEPVAGRSFDLVVSNPPFVITPRTQDEAEEERYTYRDGGREGDSLMEELITGLPEILAEGGTAQMLGNWEIHAGTEESGGWSERPRIWARAAGLHAWFIQRDFQNPAGYAETWLRDASEERDLADYRRRYADYLQDFEDRGVAGVGFGMIWLQRPAGPVPDHPSPDDTGLDQSGPDGAGGSSGLWQRFEELTGEVQQPLGPVIGRTAERALAVRTGPAEVTDQILIAPEDVTEERYQRFGAQHPEVILARQGGGFRRVRPVSSAAAGLLGAADGEFTASQLITAVASLVDAEEEPLRDEVLDLYVEGFLTHP</sequence>
<dbReference type="Pfam" id="PF05175">
    <property type="entry name" value="MTS"/>
    <property type="match status" value="1"/>
</dbReference>
<dbReference type="PANTHER" id="PTHR45875:SF1">
    <property type="entry name" value="METHYLTRANSFERASE N6AMT1"/>
    <property type="match status" value="1"/>
</dbReference>
<dbReference type="GO" id="GO:0032259">
    <property type="term" value="P:methylation"/>
    <property type="evidence" value="ECO:0007669"/>
    <property type="project" value="UniProtKB-KW"/>
</dbReference>
<dbReference type="PANTHER" id="PTHR45875">
    <property type="entry name" value="METHYLTRANSFERASE N6AMT1"/>
    <property type="match status" value="1"/>
</dbReference>
<keyword evidence="2 8" id="KW-0489">Methyltransferase</keyword>
<dbReference type="InterPro" id="IPR007848">
    <property type="entry name" value="Small_mtfrase_dom"/>
</dbReference>
<evidence type="ECO:0000256" key="1">
    <source>
        <dbReference type="ARBA" id="ARBA00006149"/>
    </source>
</evidence>
<evidence type="ECO:0000256" key="5">
    <source>
        <dbReference type="SAM" id="MobiDB-lite"/>
    </source>
</evidence>
<dbReference type="InterPro" id="IPR052190">
    <property type="entry name" value="Euk-Arch_PrmC-MTase"/>
</dbReference>
<dbReference type="InterPro" id="IPR055487">
    <property type="entry name" value="DUF7059"/>
</dbReference>
<name>A0ABS4T5G5_9MICC</name>
<dbReference type="PROSITE" id="PS00092">
    <property type="entry name" value="N6_MTASE"/>
    <property type="match status" value="1"/>
</dbReference>
<accession>A0ABS4T5G5</accession>
<dbReference type="SUPFAM" id="SSF53335">
    <property type="entry name" value="S-adenosyl-L-methionine-dependent methyltransferases"/>
    <property type="match status" value="1"/>
</dbReference>
<proteinExistence type="inferred from homology"/>
<keyword evidence="4" id="KW-0949">S-adenosyl-L-methionine</keyword>
<evidence type="ECO:0000259" key="7">
    <source>
        <dbReference type="Pfam" id="PF23186"/>
    </source>
</evidence>
<dbReference type="Proteomes" id="UP001519331">
    <property type="component" value="Unassembled WGS sequence"/>
</dbReference>
<dbReference type="EMBL" id="JAGINX010000001">
    <property type="protein sequence ID" value="MBP2319521.1"/>
    <property type="molecule type" value="Genomic_DNA"/>
</dbReference>
<dbReference type="InterPro" id="IPR002052">
    <property type="entry name" value="DNA_methylase_N6_adenine_CS"/>
</dbReference>
<comment type="caution">
    <text evidence="8">The sequence shown here is derived from an EMBL/GenBank/DDBJ whole genome shotgun (WGS) entry which is preliminary data.</text>
</comment>